<evidence type="ECO:0000313" key="1">
    <source>
        <dbReference type="EMBL" id="MBB3163245.1"/>
    </source>
</evidence>
<protein>
    <submittedName>
        <fullName evidence="1">Uncharacterized protein</fullName>
    </submittedName>
</protein>
<accession>A0ABR6GAE5</accession>
<organism evidence="1 2">
    <name type="scientific">Rhizobium laguerreae</name>
    <dbReference type="NCBI Taxonomy" id="1076926"/>
    <lineage>
        <taxon>Bacteria</taxon>
        <taxon>Pseudomonadati</taxon>
        <taxon>Pseudomonadota</taxon>
        <taxon>Alphaproteobacteria</taxon>
        <taxon>Hyphomicrobiales</taxon>
        <taxon>Rhizobiaceae</taxon>
        <taxon>Rhizobium/Agrobacterium group</taxon>
        <taxon>Rhizobium</taxon>
    </lineage>
</organism>
<gene>
    <name evidence="1" type="ORF">FHS25_003723</name>
</gene>
<name>A0ABR6GAE5_9HYPH</name>
<dbReference type="Proteomes" id="UP000542811">
    <property type="component" value="Unassembled WGS sequence"/>
</dbReference>
<dbReference type="EMBL" id="JACHXX010000004">
    <property type="protein sequence ID" value="MBB3163245.1"/>
    <property type="molecule type" value="Genomic_DNA"/>
</dbReference>
<reference evidence="1 2" key="1">
    <citation type="submission" date="2020-08" db="EMBL/GenBank/DDBJ databases">
        <title>Genomic Encyclopedia of Type Strains, Phase III (KMG-III): the genomes of soil and plant-associated and newly described type strains.</title>
        <authorList>
            <person name="Whitman W."/>
        </authorList>
    </citation>
    <scope>NUCLEOTIDE SEQUENCE [LARGE SCALE GENOMIC DNA]</scope>
    <source>
        <strain evidence="1 2">CECT 8280</strain>
    </source>
</reference>
<evidence type="ECO:0000313" key="2">
    <source>
        <dbReference type="Proteomes" id="UP000542811"/>
    </source>
</evidence>
<proteinExistence type="predicted"/>
<keyword evidence="2" id="KW-1185">Reference proteome</keyword>
<comment type="caution">
    <text evidence="1">The sequence shown here is derived from an EMBL/GenBank/DDBJ whole genome shotgun (WGS) entry which is preliminary data.</text>
</comment>
<sequence>MEARHAEMETVRDHFVIEDEADECLWVFRSGDGIDPETGSHRWFCRGIFA</sequence>